<dbReference type="Proteomes" id="UP000887565">
    <property type="component" value="Unplaced"/>
</dbReference>
<proteinExistence type="predicted"/>
<keyword evidence="1" id="KW-1185">Reference proteome</keyword>
<protein>
    <submittedName>
        <fullName evidence="2">Uncharacterized protein</fullName>
    </submittedName>
</protein>
<evidence type="ECO:0000313" key="2">
    <source>
        <dbReference type="WBParaSite" id="nRc.2.0.1.t05920-RA"/>
    </source>
</evidence>
<organism evidence="1 2">
    <name type="scientific">Romanomermis culicivorax</name>
    <name type="common">Nematode worm</name>
    <dbReference type="NCBI Taxonomy" id="13658"/>
    <lineage>
        <taxon>Eukaryota</taxon>
        <taxon>Metazoa</taxon>
        <taxon>Ecdysozoa</taxon>
        <taxon>Nematoda</taxon>
        <taxon>Enoplea</taxon>
        <taxon>Dorylaimia</taxon>
        <taxon>Mermithida</taxon>
        <taxon>Mermithoidea</taxon>
        <taxon>Mermithidae</taxon>
        <taxon>Romanomermis</taxon>
    </lineage>
</organism>
<evidence type="ECO:0000313" key="1">
    <source>
        <dbReference type="Proteomes" id="UP000887565"/>
    </source>
</evidence>
<name>A0A915HVV8_ROMCU</name>
<accession>A0A915HVV8</accession>
<sequence>MTASIMQGYYTKLSSKNLISLILNSPVKSEKALWWIDSKKLTCFFLRQSNLRRSSHTLELNPDLVFARSDFTLESLDPTTPNLRELCSNSLFV</sequence>
<reference evidence="2" key="1">
    <citation type="submission" date="2022-11" db="UniProtKB">
        <authorList>
            <consortium name="WormBaseParasite"/>
        </authorList>
    </citation>
    <scope>IDENTIFICATION</scope>
</reference>
<dbReference type="AlphaFoldDB" id="A0A915HVV8"/>
<dbReference type="WBParaSite" id="nRc.2.0.1.t05920-RA">
    <property type="protein sequence ID" value="nRc.2.0.1.t05920-RA"/>
    <property type="gene ID" value="nRc.2.0.1.g05920"/>
</dbReference>